<gene>
    <name evidence="1" type="ORF">VNO77_13822</name>
</gene>
<sequence length="119" mass="13277">MRRQELILPAVAEDLKQFSEEVYVKEKKLRIFSRGMNLLEFIRPVSCNFDLNIRVQRCKNSFPSSKIHIILVEPLGAESGCTRGLGDIEEGEILIWGPMGTLSATSSLLRVPISLSGST</sequence>
<dbReference type="EMBL" id="JAYMYQ010000003">
    <property type="protein sequence ID" value="KAK7344338.1"/>
    <property type="molecule type" value="Genomic_DNA"/>
</dbReference>
<accession>A0AAN9M266</accession>
<dbReference type="AlphaFoldDB" id="A0AAN9M266"/>
<protein>
    <submittedName>
        <fullName evidence="1">Uncharacterized protein</fullName>
    </submittedName>
</protein>
<dbReference type="Proteomes" id="UP001367508">
    <property type="component" value="Unassembled WGS sequence"/>
</dbReference>
<evidence type="ECO:0000313" key="1">
    <source>
        <dbReference type="EMBL" id="KAK7344338.1"/>
    </source>
</evidence>
<organism evidence="1 2">
    <name type="scientific">Canavalia gladiata</name>
    <name type="common">Sword bean</name>
    <name type="synonym">Dolichos gladiatus</name>
    <dbReference type="NCBI Taxonomy" id="3824"/>
    <lineage>
        <taxon>Eukaryota</taxon>
        <taxon>Viridiplantae</taxon>
        <taxon>Streptophyta</taxon>
        <taxon>Embryophyta</taxon>
        <taxon>Tracheophyta</taxon>
        <taxon>Spermatophyta</taxon>
        <taxon>Magnoliopsida</taxon>
        <taxon>eudicotyledons</taxon>
        <taxon>Gunneridae</taxon>
        <taxon>Pentapetalae</taxon>
        <taxon>rosids</taxon>
        <taxon>fabids</taxon>
        <taxon>Fabales</taxon>
        <taxon>Fabaceae</taxon>
        <taxon>Papilionoideae</taxon>
        <taxon>50 kb inversion clade</taxon>
        <taxon>NPAAA clade</taxon>
        <taxon>indigoferoid/millettioid clade</taxon>
        <taxon>Phaseoleae</taxon>
        <taxon>Canavalia</taxon>
    </lineage>
</organism>
<evidence type="ECO:0000313" key="2">
    <source>
        <dbReference type="Proteomes" id="UP001367508"/>
    </source>
</evidence>
<proteinExistence type="predicted"/>
<reference evidence="1 2" key="1">
    <citation type="submission" date="2024-01" db="EMBL/GenBank/DDBJ databases">
        <title>The genomes of 5 underutilized Papilionoideae crops provide insights into root nodulation and disease resistanc.</title>
        <authorList>
            <person name="Jiang F."/>
        </authorList>
    </citation>
    <scope>NUCLEOTIDE SEQUENCE [LARGE SCALE GENOMIC DNA]</scope>
    <source>
        <strain evidence="1">LVBAO_FW01</strain>
        <tissue evidence="1">Leaves</tissue>
    </source>
</reference>
<name>A0AAN9M266_CANGL</name>
<keyword evidence="2" id="KW-1185">Reference proteome</keyword>
<comment type="caution">
    <text evidence="1">The sequence shown here is derived from an EMBL/GenBank/DDBJ whole genome shotgun (WGS) entry which is preliminary data.</text>
</comment>